<dbReference type="Pfam" id="PF12359">
    <property type="entry name" value="DUF3645"/>
    <property type="match status" value="1"/>
</dbReference>
<dbReference type="EMBL" id="JAQQWP010000009">
    <property type="protein sequence ID" value="KAK8101852.1"/>
    <property type="molecule type" value="Genomic_DNA"/>
</dbReference>
<keyword evidence="6" id="KW-0788">Thiol protease</keyword>
<dbReference type="GO" id="GO:0004843">
    <property type="term" value="F:cysteine-type deubiquitinase activity"/>
    <property type="evidence" value="ECO:0007669"/>
    <property type="project" value="UniProtKB-EC"/>
</dbReference>
<feature type="compositionally biased region" description="Low complexity" evidence="7">
    <location>
        <begin position="3057"/>
        <end position="3071"/>
    </location>
</feature>
<evidence type="ECO:0000313" key="11">
    <source>
        <dbReference type="EMBL" id="KAK8101852.1"/>
    </source>
</evidence>
<evidence type="ECO:0000256" key="3">
    <source>
        <dbReference type="ARBA" id="ARBA00022670"/>
    </source>
</evidence>
<evidence type="ECO:0000256" key="6">
    <source>
        <dbReference type="ARBA" id="ARBA00022807"/>
    </source>
</evidence>
<evidence type="ECO:0000259" key="8">
    <source>
        <dbReference type="Pfam" id="PF12340"/>
    </source>
</evidence>
<dbReference type="InterPro" id="IPR022099">
    <property type="entry name" value="DUF3638"/>
</dbReference>
<sequence>MDRDKAKNSQLRLFRSLFNHVAFPIQLPQEEDPNIPRLEAAVVDRLIIATRRMQATERDESIRAIWDSIHHTLQTATKVTNPAGRLERSRLHSQLFQFATGDGQFLILHVAAQNAAIMIRKSDEQSVVFEMFEASAKREDVLASKGALQWDFPGIAVQVPKSLLANEAFLDQICLFLEQASMESTKNFEFATKAGAAVWENRETRDPSVITSLLAAILEANGTRIAPKPLRKRVRDDVCWHNTEIPFRRLPYLLVLKVALARYLSMALGGELGRLHYKLLIATLTEYVLEECSDAVSYESQSFLVTKICRRMFKLEGDMATAPPDVQGRTHSTLRDVSARILNTTQAATRRIGLVWHKDKGDWVKRILPVPRRANPSQDLVMRMYCSREHLQQACGKLPITNTTPQQSSRKADASRKPIESMAKHHFPLFQSEKRLSHTHGIFDLFVLIKDHIEKACGLYDDNTEQKSLMLLSVMQAWMELDKAACLEYPLLRDYRPIFPSRMLEVLHLPMADDMRRARRIELYLQQRFKMSSSHMTIFDDPVKGCFAERYYDESPELHDLMFDIESEADVKRQEKSEEWAEKTETYHSLSREIDETSCVCVHDDYGNQTIHNHHCFKCYKTRERIRLRIRAFEEPLPSGEVMKKVVVFELGCPETFVAYRDTTWFIAAKLGVERLETGVDPRKQLKDYSELKDHISTSTGSLSLASTSKSFLNTHFANQRFPVDQSQIFQPNALSYAYYDCTTKCWPGRMRPKPSFAHHCRLAVPKESQYASLLSLSSFEADRGGPTSYEIVASQSSCPPGINVHEYMAFQSLMSGKARRWVTLFTELASSNLNFSTESTVLLVGHITSQLGPCGNETNDCWPHGTLHSIFSDSSFCDGLLTQLQLKLESIASNWRETNVMEIILTIALRLITLTHSLSGSSFYLAEQTRRSLVILDRIREVTILWIRKLRTETLQASDSKSAKNCQFYLLLAALLCKRACSKLLEVEQPPEFVVTAFLEACIVLHDNMPEKVQELPRLVRGHLIRDLRLMYGIRDQLRDLLDSDKGRALLQSLHTTWPASETKEIIVFSIEDKERVSLILRNIHLNRESVQTVEYNLVHGSLLVEGLPLGRLSIDEKSSTILNYLFGNQSLMKFPSNEPGMSHTLCVQVNGWQTHIGYHDRETIIRITKQKVVLQYIPPEVFQHGTSFDLPSSLLDDCIHWLNVNTGKMEMRPHTSPWFHEDRNWVLDMKDWTCSRMIPTTGRFTQPTKETLVDPYSDLFGRVTRIFHMFEQRRFLTVYQPEAYPLTVDLKRMNMRFYVNKALRFQSRQLRIEIDTNQDAGTWYGFDSKLVCRDTQDPAQRSILIPLGDLEVLNRGCHVQVFVKPPSTPTWLYLKYNINDTLGRLDCACEPIMVYKKAEIHAFTSCGFQPDPLTGRTGTEEALNLLASGISQPWTPLGMKPLSILQSLAKLSPRREWYPEDRRSMKREHWDARHPVSNQHEAFRPLVEAIIQKSANLAVFGSINNMDLPEPGSNDPDLAKRSLFRRQLHHRSIESLPQLEEAEDLRYKSRDTPSDTSVKHNNVYGIVDLVRARRPTMATVRNLPEALAQCAFIQGYSEVSEQLTLIERLEIDVCRLWGPLVNHVRQSASEYEVMFLLATLSFRFNAPMALLRTIAAFYLYEEIQCLDYPCALEYQNLRPGQTPTVGSLLKLIESFRAPGPEDLPLMNLQPAKAKKKLFRARLAHEAKTDQECTTFAEHLLRQWPCQAPTLEGLKELTLLDVEPALKTVLPEWQRLHDNHLFVEHLEILQSLLGMRFADIAVSRRCFVVNDDVVIRPPGRYAMPRLDKDLMKTAAFGPSVHADNIIQSVLCSAKKSNKHSWPVMERLPTINKELEQIVQRIDDPDSAISRAYANDLRGSVKALRSHRDTDATMDIQALPGMIDIRDCISQRFHAIDLMLRQPNCSINEDQIQWLTAGRLWPIVTLTTLLEQLRSQAGVSFGIGMKESIVNIGLAITALQRGKRIEKYGRANQFSRIQEESRNFGHTNWSPFEYPDWLLLEIESEILIRETQVDVARAIATPKDGNSVLQMNMGQGKTSCVIPMVATMLADTKNLVRVIVPKALLQQTAQLLSTSVGGLLGRQVRHIPFSRRTSTKEDVIKLYRSLHREIQRQSGIMLCVPEHNLSFMLSGQQRLLDQRVPEANLMLRTQEWLNSTSRDIMDESDHILAVRTQLIYPSGSLCSVDGHPTRWLVIEAVLALVDMHLYNLAKTFHHSVQVVRRPEGGFPLRIYLLRSDIEEELVSRLRNDILQGIMSILPVESLAPEDRLAIREFLSGGKMRPKSIDRINKLCPDQIHIRQTVYLLRGLLCQRILISTLRKRWNVEYGLHPARDPIAVPYLAKGVPSEQSEYGHCDVAILLTCLSFYHGGLTQAQTREAIEQVLKSDDPASLYERWVDETLPEYLRDWQSLNVDDPQQLAQIWSCVRYRVAVIDYYLNSFVFPRHAKQFKVKIQNNGWDLPLAASRAGVGKDVRFKGTTGFSGTNDNKKLLPLNIKQEDLVPLSHTNAEVLTYLLQPRSRKYYPIADWNGNRLQEVEFLRMLSKHGYRILIDAGASILEMDNYTLATTWLRVDGVASAALYFEGDRPMIVSKQGAKTPLLATPYAENIDDVLVYLDEVHTRGTDLKFGPHARGAVTLGLSQTKDKTVQAAMRLRQLGTTQLVTFYAPPEVDRSIRDVCRKRDNEWITSPDVLEWLMRNTCDGIEQLQPLYYAQGTDYCRRKQAELEFPRFMGDEDQRNAYVAAIKQNERQTLQHLYGPQKKGKLSAAEIRGDSRLASYGRELEARRKDFQDTGAAVHASALQEVEQERETEYEIELVRQVKRPPPHDPHKFPGLHRDLDTFARTGRFPGASDWFVPMFRALSRTGLGRKYRLRRDHVGFPLYLSGEFEKTVKVIIESYVDQFMRPVQWVLYSPSPPTAVVVTPEEAEELIPMLMGAEFPTYLLTYAAPVTRRMACFNSLKFFSIPSLPELWQAPPQLVVELGIFAGRLYFDWHEYPAVCSVLGIDESMAITEELDSPNEQETTSAADSSTEASIPALDGTVATKPSRNGHKEQDPSGFTTKPFTFTREWLSIRRRGQDIAYSPMGFIASGKPLHADLPFFQRAREGAGVAQSLFAPVPVVAPAGPEGPAGYEEQMDVGNYDAEAELLDDEVHEEIEYDDQDKYQEDD</sequence>
<dbReference type="SUPFAM" id="SSF52540">
    <property type="entry name" value="P-loop containing nucleoside triphosphate hydrolases"/>
    <property type="match status" value="1"/>
</dbReference>
<comment type="catalytic activity">
    <reaction evidence="1">
        <text>Thiol-dependent hydrolysis of ester, thioester, amide, peptide and isopeptide bonds formed by the C-terminal Gly of ubiquitin (a 76-residue protein attached to proteins as an intracellular targeting signal).</text>
        <dbReference type="EC" id="3.4.19.12"/>
    </reaction>
</comment>
<feature type="domain" description="DUF6606" evidence="10">
    <location>
        <begin position="17"/>
        <end position="289"/>
    </location>
</feature>
<feature type="domain" description="DUF3638" evidence="8">
    <location>
        <begin position="2026"/>
        <end position="2248"/>
    </location>
</feature>
<accession>A0AAW0QGJ6</accession>
<dbReference type="PANTHER" id="PTHR13367">
    <property type="entry name" value="UBIQUITIN THIOESTERASE"/>
    <property type="match status" value="1"/>
</dbReference>
<gene>
    <name evidence="11" type="ORF">PG999_012226</name>
</gene>
<dbReference type="Pfam" id="PF20255">
    <property type="entry name" value="DUF6606"/>
    <property type="match status" value="1"/>
</dbReference>
<protein>
    <recommendedName>
        <fullName evidence="2">ubiquitinyl hydrolase 1</fullName>
        <ecNumber evidence="2">3.4.19.12</ecNumber>
    </recommendedName>
</protein>
<dbReference type="Proteomes" id="UP001392437">
    <property type="component" value="Unassembled WGS sequence"/>
</dbReference>
<evidence type="ECO:0000313" key="12">
    <source>
        <dbReference type="Proteomes" id="UP001392437"/>
    </source>
</evidence>
<evidence type="ECO:0000259" key="10">
    <source>
        <dbReference type="Pfam" id="PF20255"/>
    </source>
</evidence>
<evidence type="ECO:0000259" key="9">
    <source>
        <dbReference type="Pfam" id="PF12359"/>
    </source>
</evidence>
<dbReference type="InterPro" id="IPR051346">
    <property type="entry name" value="OTU_Deubiquitinase"/>
</dbReference>
<feature type="domain" description="DUF3645" evidence="9">
    <location>
        <begin position="2368"/>
        <end position="2400"/>
    </location>
</feature>
<reference evidence="11 12" key="1">
    <citation type="submission" date="2023-01" db="EMBL/GenBank/DDBJ databases">
        <title>Analysis of 21 Apiospora genomes using comparative genomics revels a genus with tremendous synthesis potential of carbohydrate active enzymes and secondary metabolites.</title>
        <authorList>
            <person name="Sorensen T."/>
        </authorList>
    </citation>
    <scope>NUCLEOTIDE SEQUENCE [LARGE SCALE GENOMIC DNA]</scope>
    <source>
        <strain evidence="11 12">CBS 117206</strain>
    </source>
</reference>
<dbReference type="GO" id="GO:0006508">
    <property type="term" value="P:proteolysis"/>
    <property type="evidence" value="ECO:0007669"/>
    <property type="project" value="UniProtKB-KW"/>
</dbReference>
<feature type="region of interest" description="Disordered" evidence="7">
    <location>
        <begin position="3052"/>
        <end position="3098"/>
    </location>
</feature>
<dbReference type="InterPro" id="IPR027417">
    <property type="entry name" value="P-loop_NTPase"/>
</dbReference>
<dbReference type="EC" id="3.4.19.12" evidence="2"/>
<evidence type="ECO:0000256" key="5">
    <source>
        <dbReference type="ARBA" id="ARBA00022801"/>
    </source>
</evidence>
<keyword evidence="5" id="KW-0378">Hydrolase</keyword>
<organism evidence="11 12">
    <name type="scientific">Apiospora kogelbergensis</name>
    <dbReference type="NCBI Taxonomy" id="1337665"/>
    <lineage>
        <taxon>Eukaryota</taxon>
        <taxon>Fungi</taxon>
        <taxon>Dikarya</taxon>
        <taxon>Ascomycota</taxon>
        <taxon>Pezizomycotina</taxon>
        <taxon>Sordariomycetes</taxon>
        <taxon>Xylariomycetidae</taxon>
        <taxon>Amphisphaeriales</taxon>
        <taxon>Apiosporaceae</taxon>
        <taxon>Apiospora</taxon>
    </lineage>
</organism>
<comment type="caution">
    <text evidence="11">The sequence shown here is derived from an EMBL/GenBank/DDBJ whole genome shotgun (WGS) entry which is preliminary data.</text>
</comment>
<evidence type="ECO:0000256" key="2">
    <source>
        <dbReference type="ARBA" id="ARBA00012759"/>
    </source>
</evidence>
<evidence type="ECO:0000256" key="1">
    <source>
        <dbReference type="ARBA" id="ARBA00000707"/>
    </source>
</evidence>
<keyword evidence="12" id="KW-1185">Reference proteome</keyword>
<dbReference type="Gene3D" id="3.40.50.300">
    <property type="entry name" value="P-loop containing nucleotide triphosphate hydrolases"/>
    <property type="match status" value="1"/>
</dbReference>
<dbReference type="InterPro" id="IPR022105">
    <property type="entry name" value="DUF3645"/>
</dbReference>
<proteinExistence type="predicted"/>
<keyword evidence="4" id="KW-0833">Ubl conjugation pathway</keyword>
<keyword evidence="3" id="KW-0645">Protease</keyword>
<dbReference type="InterPro" id="IPR046541">
    <property type="entry name" value="DUF6606"/>
</dbReference>
<evidence type="ECO:0000256" key="4">
    <source>
        <dbReference type="ARBA" id="ARBA00022786"/>
    </source>
</evidence>
<dbReference type="PANTHER" id="PTHR13367:SF32">
    <property type="entry name" value="DUF6606 DOMAIN-CONTAINING PROTEIN"/>
    <property type="match status" value="1"/>
</dbReference>
<dbReference type="Pfam" id="PF12340">
    <property type="entry name" value="DUF3638"/>
    <property type="match status" value="1"/>
</dbReference>
<name>A0AAW0QGJ6_9PEZI</name>
<evidence type="ECO:0000256" key="7">
    <source>
        <dbReference type="SAM" id="MobiDB-lite"/>
    </source>
</evidence>